<organism evidence="2 3">
    <name type="scientific">Desulfosarcina ovata subsp. sediminis</name>
    <dbReference type="NCBI Taxonomy" id="885957"/>
    <lineage>
        <taxon>Bacteria</taxon>
        <taxon>Pseudomonadati</taxon>
        <taxon>Thermodesulfobacteriota</taxon>
        <taxon>Desulfobacteria</taxon>
        <taxon>Desulfobacterales</taxon>
        <taxon>Desulfosarcinaceae</taxon>
        <taxon>Desulfosarcina</taxon>
    </lineage>
</organism>
<dbReference type="AlphaFoldDB" id="A0A5K7ZNP6"/>
<dbReference type="Proteomes" id="UP000425960">
    <property type="component" value="Chromosome"/>
</dbReference>
<reference evidence="2 3" key="1">
    <citation type="submission" date="2019-11" db="EMBL/GenBank/DDBJ databases">
        <title>Comparative genomics of hydrocarbon-degrading Desulfosarcina strains.</title>
        <authorList>
            <person name="Watanabe M."/>
            <person name="Kojima H."/>
            <person name="Fukui M."/>
        </authorList>
    </citation>
    <scope>NUCLEOTIDE SEQUENCE [LARGE SCALE GENOMIC DNA]</scope>
    <source>
        <strain evidence="2 3">28bB2T</strain>
    </source>
</reference>
<dbReference type="Pfam" id="PF04230">
    <property type="entry name" value="PS_pyruv_trans"/>
    <property type="match status" value="1"/>
</dbReference>
<sequence>MNSLTPQKSISILILGASFATGNLGVNALAWSCIKIIRFQWPNAKILLLGADRLPDWVEIQLDDCKEKFRTLPIRYCANLIAQNHISGLWMAILLSRYFAFLKHRFSMSKTILGELLGCDVICDITGGDSFSDIYGLSRFIRGYMLKRACQMTGKPFIMLPQTYGPFKNSFVKRLATKVLIHSDKIFSRDKEGLDMVEKLIGASDKIKLCPDVAFIMDAIRPDCTQTLQLEELKTKGIQLIGLNVSGLLYNGGYTRNNMFGLSCNYPALVEKIIHYFSQQPNQHILLVSHVLPSDEFSVENDFIACKKALKTLPEHIKKQVTVLEKGYNQNETKYLIGLCDFFLGSRMHSTIASLSKAIPAVGMAYSKKFNGVFETAGVSDCVLDLRELNNEQIMTGIKNIYNRREELHLGLKRSMPEIKSRIFNLFNDISWISAKKFAKSRN</sequence>
<name>A0A5K7ZNP6_9BACT</name>
<evidence type="ECO:0000313" key="2">
    <source>
        <dbReference type="EMBL" id="BBO81309.1"/>
    </source>
</evidence>
<feature type="domain" description="Polysaccharide pyruvyl transferase" evidence="1">
    <location>
        <begin position="23"/>
        <end position="367"/>
    </location>
</feature>
<gene>
    <name evidence="2" type="ORF">DSCO28_18750</name>
</gene>
<dbReference type="PANTHER" id="PTHR36836">
    <property type="entry name" value="COLANIC ACID BIOSYNTHESIS PROTEIN WCAK"/>
    <property type="match status" value="1"/>
</dbReference>
<accession>A0A5K7ZNP6</accession>
<protein>
    <recommendedName>
        <fullName evidence="1">Polysaccharide pyruvyl transferase domain-containing protein</fullName>
    </recommendedName>
</protein>
<dbReference type="RefSeq" id="WP_155322048.1">
    <property type="nucleotide sequence ID" value="NZ_AP021876.1"/>
</dbReference>
<dbReference type="KEGG" id="dov:DSCO28_18750"/>
<proteinExistence type="predicted"/>
<dbReference type="PANTHER" id="PTHR36836:SF1">
    <property type="entry name" value="COLANIC ACID BIOSYNTHESIS PROTEIN WCAK"/>
    <property type="match status" value="1"/>
</dbReference>
<evidence type="ECO:0000259" key="1">
    <source>
        <dbReference type="Pfam" id="PF04230"/>
    </source>
</evidence>
<dbReference type="InterPro" id="IPR007345">
    <property type="entry name" value="Polysacch_pyruvyl_Trfase"/>
</dbReference>
<dbReference type="EMBL" id="AP021876">
    <property type="protein sequence ID" value="BBO81309.1"/>
    <property type="molecule type" value="Genomic_DNA"/>
</dbReference>
<evidence type="ECO:0000313" key="3">
    <source>
        <dbReference type="Proteomes" id="UP000425960"/>
    </source>
</evidence>